<evidence type="ECO:0000313" key="3">
    <source>
        <dbReference type="Proteomes" id="UP001146793"/>
    </source>
</evidence>
<evidence type="ECO:0000313" key="2">
    <source>
        <dbReference type="EMBL" id="KAJ3436999.1"/>
    </source>
</evidence>
<keyword evidence="1" id="KW-0812">Transmembrane</keyword>
<protein>
    <submittedName>
        <fullName evidence="2">Uncharacterized protein</fullName>
    </submittedName>
</protein>
<evidence type="ECO:0000256" key="1">
    <source>
        <dbReference type="SAM" id="Phobius"/>
    </source>
</evidence>
<organism evidence="2 3">
    <name type="scientific">Anaeramoeba flamelloides</name>
    <dbReference type="NCBI Taxonomy" id="1746091"/>
    <lineage>
        <taxon>Eukaryota</taxon>
        <taxon>Metamonada</taxon>
        <taxon>Anaeramoebidae</taxon>
        <taxon>Anaeramoeba</taxon>
    </lineage>
</organism>
<proteinExistence type="predicted"/>
<name>A0AAV7Z7J3_9EUKA</name>
<feature type="transmembrane region" description="Helical" evidence="1">
    <location>
        <begin position="71"/>
        <end position="93"/>
    </location>
</feature>
<sequence length="100" mass="11618">MTDQLNENQIIADLIKKANSYLPELEKVDQELEKEIVKKEMSLIKEQLASDKQMEDLLNAEISNKAIKKKFMFQTIIFFLFVIIALFALVLLIKSKLNVM</sequence>
<accession>A0AAV7Z7J3</accession>
<reference evidence="2" key="1">
    <citation type="submission" date="2022-08" db="EMBL/GenBank/DDBJ databases">
        <title>Novel sulphate-reducing endosymbionts in the free-living metamonad Anaeramoeba.</title>
        <authorList>
            <person name="Jerlstrom-Hultqvist J."/>
            <person name="Cepicka I."/>
            <person name="Gallot-Lavallee L."/>
            <person name="Salas-Leiva D."/>
            <person name="Curtis B.A."/>
            <person name="Zahonova K."/>
            <person name="Pipaliya S."/>
            <person name="Dacks J."/>
            <person name="Roger A.J."/>
        </authorList>
    </citation>
    <scope>NUCLEOTIDE SEQUENCE</scope>
    <source>
        <strain evidence="2">Busselton2</strain>
    </source>
</reference>
<dbReference type="AlphaFoldDB" id="A0AAV7Z7J3"/>
<dbReference type="Proteomes" id="UP001146793">
    <property type="component" value="Unassembled WGS sequence"/>
</dbReference>
<keyword evidence="1" id="KW-1133">Transmembrane helix</keyword>
<dbReference type="EMBL" id="JANTQA010000036">
    <property type="protein sequence ID" value="KAJ3436999.1"/>
    <property type="molecule type" value="Genomic_DNA"/>
</dbReference>
<keyword evidence="1" id="KW-0472">Membrane</keyword>
<comment type="caution">
    <text evidence="2">The sequence shown here is derived from an EMBL/GenBank/DDBJ whole genome shotgun (WGS) entry which is preliminary data.</text>
</comment>
<gene>
    <name evidence="2" type="ORF">M0812_19066</name>
</gene>